<evidence type="ECO:0000256" key="7">
    <source>
        <dbReference type="SAM" id="Phobius"/>
    </source>
</evidence>
<keyword evidence="10" id="KW-1185">Reference proteome</keyword>
<evidence type="ECO:0000256" key="6">
    <source>
        <dbReference type="SAM" id="MobiDB-lite"/>
    </source>
</evidence>
<feature type="transmembrane region" description="Helical" evidence="7">
    <location>
        <begin position="76"/>
        <end position="97"/>
    </location>
</feature>
<dbReference type="GO" id="GO:0005886">
    <property type="term" value="C:plasma membrane"/>
    <property type="evidence" value="ECO:0007669"/>
    <property type="project" value="UniProtKB-SubCell"/>
</dbReference>
<dbReference type="EMBL" id="FOHB01000003">
    <property type="protein sequence ID" value="SES17291.1"/>
    <property type="molecule type" value="Genomic_DNA"/>
</dbReference>
<organism evidence="9 10">
    <name type="scientific">Pedococcus cremeus</name>
    <dbReference type="NCBI Taxonomy" id="587636"/>
    <lineage>
        <taxon>Bacteria</taxon>
        <taxon>Bacillati</taxon>
        <taxon>Actinomycetota</taxon>
        <taxon>Actinomycetes</taxon>
        <taxon>Micrococcales</taxon>
        <taxon>Intrasporangiaceae</taxon>
        <taxon>Pedococcus</taxon>
    </lineage>
</organism>
<evidence type="ECO:0000256" key="1">
    <source>
        <dbReference type="ARBA" id="ARBA00004651"/>
    </source>
</evidence>
<dbReference type="OrthoDB" id="5245023at2"/>
<proteinExistence type="predicted"/>
<keyword evidence="3 7" id="KW-0812">Transmembrane</keyword>
<evidence type="ECO:0000256" key="2">
    <source>
        <dbReference type="ARBA" id="ARBA00022475"/>
    </source>
</evidence>
<evidence type="ECO:0000256" key="5">
    <source>
        <dbReference type="ARBA" id="ARBA00023136"/>
    </source>
</evidence>
<dbReference type="PANTHER" id="PTHR36115">
    <property type="entry name" value="PROLINE-RICH ANTIGEN HOMOLOG-RELATED"/>
    <property type="match status" value="1"/>
</dbReference>
<evidence type="ECO:0000256" key="3">
    <source>
        <dbReference type="ARBA" id="ARBA00022692"/>
    </source>
</evidence>
<dbReference type="AlphaFoldDB" id="A0A1H9V6X2"/>
<gene>
    <name evidence="9" type="ORF">SAMN05216199_2325</name>
</gene>
<keyword evidence="2" id="KW-1003">Cell membrane</keyword>
<feature type="transmembrane region" description="Helical" evidence="7">
    <location>
        <begin position="44"/>
        <end position="64"/>
    </location>
</feature>
<sequence>MTTEADGPALTPRTISPLPQEARPYQGHRAGLVTRLVAAGIDSLVIGLVLMLGYAGFAGLVFLIDPRTFTFPTPGVFFSLTAALTTLVIYLTASWWIGGRTYGSHLMGLRVVNYNGANMRLLGALLRALFCAFFPIGLLWAAVNRENRSVQDIVLRTSVIYDWQPRH</sequence>
<name>A0A1H9V6X2_9MICO</name>
<accession>A0A1H9V6X2</accession>
<evidence type="ECO:0000256" key="4">
    <source>
        <dbReference type="ARBA" id="ARBA00022989"/>
    </source>
</evidence>
<protein>
    <submittedName>
        <fullName evidence="9">Uncharacterized membrane protein YckC, RDD family</fullName>
    </submittedName>
</protein>
<keyword evidence="4 7" id="KW-1133">Transmembrane helix</keyword>
<feature type="region of interest" description="Disordered" evidence="6">
    <location>
        <begin position="1"/>
        <end position="22"/>
    </location>
</feature>
<feature type="transmembrane region" description="Helical" evidence="7">
    <location>
        <begin position="117"/>
        <end position="143"/>
    </location>
</feature>
<reference evidence="10" key="1">
    <citation type="submission" date="2016-10" db="EMBL/GenBank/DDBJ databases">
        <authorList>
            <person name="Varghese N."/>
            <person name="Submissions S."/>
        </authorList>
    </citation>
    <scope>NUCLEOTIDE SEQUENCE [LARGE SCALE GENOMIC DNA]</scope>
    <source>
        <strain evidence="10">CGMCC 1.6963</strain>
    </source>
</reference>
<dbReference type="Proteomes" id="UP000199019">
    <property type="component" value="Unassembled WGS sequence"/>
</dbReference>
<dbReference type="STRING" id="587636.SAMN05216199_2325"/>
<evidence type="ECO:0000259" key="8">
    <source>
        <dbReference type="Pfam" id="PF06271"/>
    </source>
</evidence>
<dbReference type="InterPro" id="IPR051791">
    <property type="entry name" value="Pra-immunoreactive"/>
</dbReference>
<feature type="domain" description="RDD" evidence="8">
    <location>
        <begin position="30"/>
        <end position="154"/>
    </location>
</feature>
<evidence type="ECO:0000313" key="9">
    <source>
        <dbReference type="EMBL" id="SES17291.1"/>
    </source>
</evidence>
<keyword evidence="5 7" id="KW-0472">Membrane</keyword>
<dbReference type="InterPro" id="IPR010432">
    <property type="entry name" value="RDD"/>
</dbReference>
<dbReference type="RefSeq" id="WP_091758209.1">
    <property type="nucleotide sequence ID" value="NZ_FOHB01000003.1"/>
</dbReference>
<comment type="subcellular location">
    <subcellularLocation>
        <location evidence="1">Cell membrane</location>
        <topology evidence="1">Multi-pass membrane protein</topology>
    </subcellularLocation>
</comment>
<evidence type="ECO:0000313" key="10">
    <source>
        <dbReference type="Proteomes" id="UP000199019"/>
    </source>
</evidence>
<dbReference type="Pfam" id="PF06271">
    <property type="entry name" value="RDD"/>
    <property type="match status" value="1"/>
</dbReference>